<dbReference type="AlphaFoldDB" id="A0A7W9IJ22"/>
<dbReference type="EMBL" id="JACHMP010000001">
    <property type="protein sequence ID" value="MBB5821658.1"/>
    <property type="molecule type" value="Genomic_DNA"/>
</dbReference>
<evidence type="ECO:0000256" key="1">
    <source>
        <dbReference type="SAM" id="Phobius"/>
    </source>
</evidence>
<comment type="caution">
    <text evidence="2">The sequence shown here is derived from an EMBL/GenBank/DDBJ whole genome shotgun (WGS) entry which is preliminary data.</text>
</comment>
<feature type="transmembrane region" description="Helical" evidence="1">
    <location>
        <begin position="43"/>
        <end position="65"/>
    </location>
</feature>
<keyword evidence="1" id="KW-0472">Membrane</keyword>
<evidence type="ECO:0000313" key="2">
    <source>
        <dbReference type="EMBL" id="MBB5821658.1"/>
    </source>
</evidence>
<feature type="transmembrane region" description="Helical" evidence="1">
    <location>
        <begin position="137"/>
        <end position="155"/>
    </location>
</feature>
<name>A0A7W9IJ22_9ACTN</name>
<feature type="transmembrane region" description="Helical" evidence="1">
    <location>
        <begin position="85"/>
        <end position="105"/>
    </location>
</feature>
<sequence>MIRRTFARARGLAPLAASLVVLSVATAAWGRLSVSFPQAWNHLPTPVPVAVLMPIPFACVAVMSLHSRMAGFESVAARPMARIDLCQLSAFLLAGAAGLTGGLFIGGSSETVSAALRNLLWWGGIACLSGRWFGRRLAWVLPLATAVPIYVFGVADDEVMVWAIPKLDADVPHSWTVSALVLVIGVSSSIRSARRQRRRIR</sequence>
<keyword evidence="1" id="KW-0812">Transmembrane</keyword>
<keyword evidence="1" id="KW-1133">Transmembrane helix</keyword>
<proteinExistence type="predicted"/>
<evidence type="ECO:0000313" key="3">
    <source>
        <dbReference type="Proteomes" id="UP000540685"/>
    </source>
</evidence>
<protein>
    <submittedName>
        <fullName evidence="2">Uncharacterized protein</fullName>
    </submittedName>
</protein>
<accession>A0A7W9IJ22</accession>
<organism evidence="2 3">
    <name type="scientific">Streptosporangium becharense</name>
    <dbReference type="NCBI Taxonomy" id="1816182"/>
    <lineage>
        <taxon>Bacteria</taxon>
        <taxon>Bacillati</taxon>
        <taxon>Actinomycetota</taxon>
        <taxon>Actinomycetes</taxon>
        <taxon>Streptosporangiales</taxon>
        <taxon>Streptosporangiaceae</taxon>
        <taxon>Streptosporangium</taxon>
    </lineage>
</organism>
<feature type="transmembrane region" description="Helical" evidence="1">
    <location>
        <begin position="175"/>
        <end position="193"/>
    </location>
</feature>
<dbReference type="Proteomes" id="UP000540685">
    <property type="component" value="Unassembled WGS sequence"/>
</dbReference>
<dbReference type="RefSeq" id="WP_184541135.1">
    <property type="nucleotide sequence ID" value="NZ_JACHMP010000001.1"/>
</dbReference>
<gene>
    <name evidence="2" type="ORF">F4562_004720</name>
</gene>
<reference evidence="2 3" key="1">
    <citation type="submission" date="2020-08" db="EMBL/GenBank/DDBJ databases">
        <title>Sequencing the genomes of 1000 actinobacteria strains.</title>
        <authorList>
            <person name="Klenk H.-P."/>
        </authorList>
    </citation>
    <scope>NUCLEOTIDE SEQUENCE [LARGE SCALE GENOMIC DNA]</scope>
    <source>
        <strain evidence="2 3">DSM 46887</strain>
    </source>
</reference>
<feature type="transmembrane region" description="Helical" evidence="1">
    <location>
        <begin position="111"/>
        <end position="130"/>
    </location>
</feature>
<keyword evidence="3" id="KW-1185">Reference proteome</keyword>